<dbReference type="RefSeq" id="WP_075526854.1">
    <property type="nucleotide sequence ID" value="NZ_CP017560.1"/>
</dbReference>
<evidence type="ECO:0000256" key="3">
    <source>
        <dbReference type="SAM" id="Coils"/>
    </source>
</evidence>
<evidence type="ECO:0000313" key="8">
    <source>
        <dbReference type="EMBL" id="AOV06736.1"/>
    </source>
</evidence>
<dbReference type="PANTHER" id="PTHR32347">
    <property type="entry name" value="EFFLUX SYSTEM COMPONENT YKNX-RELATED"/>
    <property type="match status" value="1"/>
</dbReference>
<accession>A0A1D8JDE9</accession>
<dbReference type="InterPro" id="IPR058637">
    <property type="entry name" value="YknX-like_C"/>
</dbReference>
<dbReference type="Pfam" id="PF25984">
    <property type="entry name" value="BSH_YknX"/>
    <property type="match status" value="1"/>
</dbReference>
<feature type="transmembrane region" description="Helical" evidence="4">
    <location>
        <begin position="6"/>
        <end position="27"/>
    </location>
</feature>
<keyword evidence="9" id="KW-1185">Reference proteome</keyword>
<feature type="coiled-coil region" evidence="3">
    <location>
        <begin position="116"/>
        <end position="190"/>
    </location>
</feature>
<dbReference type="InterPro" id="IPR058639">
    <property type="entry name" value="BSH_YknX-like"/>
</dbReference>
<dbReference type="Gene3D" id="2.40.30.170">
    <property type="match status" value="1"/>
</dbReference>
<keyword evidence="4" id="KW-0812">Transmembrane</keyword>
<dbReference type="Pfam" id="PF25990">
    <property type="entry name" value="Beta-barrel_YknX"/>
    <property type="match status" value="1"/>
</dbReference>
<feature type="domain" description="YknX-like beta-barrel" evidence="7">
    <location>
        <begin position="231"/>
        <end position="315"/>
    </location>
</feature>
<dbReference type="EMBL" id="CP017560">
    <property type="protein sequence ID" value="AOV06736.1"/>
    <property type="molecule type" value="Genomic_DNA"/>
</dbReference>
<comment type="subcellular location">
    <subcellularLocation>
        <location evidence="1">Cell envelope</location>
    </subcellularLocation>
</comment>
<name>A0A1D8JDE9_9BACL</name>
<dbReference type="InterPro" id="IPR058636">
    <property type="entry name" value="Beta-barrel_YknX"/>
</dbReference>
<evidence type="ECO:0000259" key="5">
    <source>
        <dbReference type="Pfam" id="PF25984"/>
    </source>
</evidence>
<dbReference type="Proteomes" id="UP000185746">
    <property type="component" value="Chromosome"/>
</dbReference>
<evidence type="ECO:0000259" key="7">
    <source>
        <dbReference type="Pfam" id="PF25990"/>
    </source>
</evidence>
<dbReference type="Gene3D" id="1.10.287.470">
    <property type="entry name" value="Helix hairpin bin"/>
    <property type="match status" value="1"/>
</dbReference>
<dbReference type="InterPro" id="IPR050465">
    <property type="entry name" value="UPF0194_transport"/>
</dbReference>
<evidence type="ECO:0000256" key="2">
    <source>
        <dbReference type="ARBA" id="ARBA00023054"/>
    </source>
</evidence>
<gene>
    <name evidence="8" type="ORF">BI350_03435</name>
</gene>
<feature type="domain" description="YknX-like barrel-sandwich hybrid" evidence="5">
    <location>
        <begin position="69"/>
        <end position="225"/>
    </location>
</feature>
<dbReference type="Gene3D" id="2.40.420.20">
    <property type="match status" value="1"/>
</dbReference>
<feature type="domain" description="YknX-like C-terminal permuted SH3-like" evidence="6">
    <location>
        <begin position="323"/>
        <end position="391"/>
    </location>
</feature>
<evidence type="ECO:0000256" key="4">
    <source>
        <dbReference type="SAM" id="Phobius"/>
    </source>
</evidence>
<organism evidence="8 9">
    <name type="scientific">Sporosarcina ureilytica</name>
    <dbReference type="NCBI Taxonomy" id="298596"/>
    <lineage>
        <taxon>Bacteria</taxon>
        <taxon>Bacillati</taxon>
        <taxon>Bacillota</taxon>
        <taxon>Bacilli</taxon>
        <taxon>Bacillales</taxon>
        <taxon>Caryophanaceae</taxon>
        <taxon>Sporosarcina</taxon>
    </lineage>
</organism>
<proteinExistence type="predicted"/>
<evidence type="ECO:0000259" key="6">
    <source>
        <dbReference type="Pfam" id="PF25989"/>
    </source>
</evidence>
<dbReference type="PANTHER" id="PTHR32347:SF14">
    <property type="entry name" value="EFFLUX SYSTEM COMPONENT YKNX-RELATED"/>
    <property type="match status" value="1"/>
</dbReference>
<evidence type="ECO:0000313" key="9">
    <source>
        <dbReference type="Proteomes" id="UP000185746"/>
    </source>
</evidence>
<dbReference type="Gene3D" id="2.40.50.100">
    <property type="match status" value="1"/>
</dbReference>
<dbReference type="Pfam" id="PF25989">
    <property type="entry name" value="YknX_C"/>
    <property type="match status" value="1"/>
</dbReference>
<protein>
    <submittedName>
        <fullName evidence="8">ABC transporter substrate-binding protein</fullName>
    </submittedName>
</protein>
<evidence type="ECO:0000256" key="1">
    <source>
        <dbReference type="ARBA" id="ARBA00004196"/>
    </source>
</evidence>
<reference evidence="8 9" key="1">
    <citation type="submission" date="2016-09" db="EMBL/GenBank/DDBJ databases">
        <title>Complete genome sequence of the Lysinibacillus sphaericus LMG 22257, a specie of Bacillus with ureolytic activity that can effectively biodeposit calcium carbonate.</title>
        <authorList>
            <person name="Yan W."/>
        </authorList>
    </citation>
    <scope>NUCLEOTIDE SEQUENCE [LARGE SCALE GENOMIC DNA]</scope>
    <source>
        <strain evidence="8 9">LMG 22257</strain>
    </source>
</reference>
<dbReference type="AlphaFoldDB" id="A0A1D8JDE9"/>
<keyword evidence="4" id="KW-0472">Membrane</keyword>
<dbReference type="KEGG" id="surl:BI350_03435"/>
<sequence>MKKKVWIWVLSIVGLIVISTAGLFLIFMKTTNELGADFEDAGILVQKVSEQKLGESILVTGKVIPEEEQKVFLDPENGEVHEYLVEENQQVVAGEPLFTYDASKVDAEYNKAVRSRDLIQNRLKIEQNEIATIEKRIGEVRKKVKNGDEEYTEEDINLLSKEKIQSEMNVEDTKDELASAQELINELAATKQSMTVVSKIDGIIVKVNKNVEKTEAGTNVPVIHIISSEPYKVIGTMSEFDTVKIQPGQAVTIRPKVFKDREWNGVVESVSHFPDEEGGMDDFGGGGNVTMYPFKVAITDDTSELRQGFHVSLEVNVSGDEKALAIPHMALTIDEEGLECVYVLVDGFLEKRNVQLGEMNDEFIGIVEGVADGELIVIMPDESMHDGMEVTFYDEVE</sequence>
<keyword evidence="4" id="KW-1133">Transmembrane helix</keyword>
<keyword evidence="2 3" id="KW-0175">Coiled coil</keyword>
<dbReference type="GO" id="GO:0030313">
    <property type="term" value="C:cell envelope"/>
    <property type="evidence" value="ECO:0007669"/>
    <property type="project" value="UniProtKB-SubCell"/>
</dbReference>